<dbReference type="InterPro" id="IPR029475">
    <property type="entry name" value="DUF6807"/>
</dbReference>
<name>A0A1H7VMB8_9BACT</name>
<protein>
    <submittedName>
        <fullName evidence="2">Methane oxygenase PmoA</fullName>
    </submittedName>
</protein>
<dbReference type="AlphaFoldDB" id="A0A1H7VMB8"/>
<dbReference type="RefSeq" id="WP_089913065.1">
    <property type="nucleotide sequence ID" value="NZ_FOBB01000003.1"/>
</dbReference>
<dbReference type="OrthoDB" id="2540540at2"/>
<organism evidence="2 3">
    <name type="scientific">Chitinophaga rupis</name>
    <dbReference type="NCBI Taxonomy" id="573321"/>
    <lineage>
        <taxon>Bacteria</taxon>
        <taxon>Pseudomonadati</taxon>
        <taxon>Bacteroidota</taxon>
        <taxon>Chitinophagia</taxon>
        <taxon>Chitinophagales</taxon>
        <taxon>Chitinophagaceae</taxon>
        <taxon>Chitinophaga</taxon>
    </lineage>
</organism>
<evidence type="ECO:0000313" key="3">
    <source>
        <dbReference type="Proteomes" id="UP000198984"/>
    </source>
</evidence>
<feature type="signal peptide" evidence="1">
    <location>
        <begin position="1"/>
        <end position="24"/>
    </location>
</feature>
<proteinExistence type="predicted"/>
<feature type="chain" id="PRO_5011616885" evidence="1">
    <location>
        <begin position="25"/>
        <end position="419"/>
    </location>
</feature>
<gene>
    <name evidence="2" type="ORF">SAMN04488505_103379</name>
</gene>
<evidence type="ECO:0000256" key="1">
    <source>
        <dbReference type="SAM" id="SignalP"/>
    </source>
</evidence>
<evidence type="ECO:0000313" key="2">
    <source>
        <dbReference type="EMBL" id="SEM10383.1"/>
    </source>
</evidence>
<sequence>MKKLSVYTILFTVVFSGLMMTTQAQTIARIVVDAGKYKRDHTPVSITLDDITAVADSLFTLVEIKGTQRINVPFQIEAGYQRRLWWILSGTSAPNTQRIFELQQGDAHWNFKSTIEAIDQEGTIRLQEGSQPILQYNYAMVYPPAGIDSAYKRSGFIHPLWAPNGAVLTNIHPKDHWHHVGIWNPWTHTEFEGKQVDFWNLKEKQGTVRFTGFLSKTQGPVWGGFKALQEHVVLKTGGAEKVALNEVWDIRTYPALAGGSRRVWDMTSIYSCAGQSPLLLLQYRYGGGFGFRATPEWTNATSQVLTSEGRTRKDADSTRARWIKVTGETSKGRAGMLVLSYPANYDSPEPVRVWAENMERGELFVNFSPTKMKPWLLTYGKEYTLKYRILVYNNDITVAEADALWNDLAHPPVIKVEKR</sequence>
<dbReference type="EMBL" id="FOBB01000003">
    <property type="protein sequence ID" value="SEM10383.1"/>
    <property type="molecule type" value="Genomic_DNA"/>
</dbReference>
<dbReference type="Proteomes" id="UP000198984">
    <property type="component" value="Unassembled WGS sequence"/>
</dbReference>
<dbReference type="Pfam" id="PF14100">
    <property type="entry name" value="DUF6807"/>
    <property type="match status" value="1"/>
</dbReference>
<accession>A0A1H7VMB8</accession>
<keyword evidence="3" id="KW-1185">Reference proteome</keyword>
<keyword evidence="1" id="KW-0732">Signal</keyword>
<reference evidence="2 3" key="1">
    <citation type="submission" date="2016-10" db="EMBL/GenBank/DDBJ databases">
        <authorList>
            <person name="de Groot N.N."/>
        </authorList>
    </citation>
    <scope>NUCLEOTIDE SEQUENCE [LARGE SCALE GENOMIC DNA]</scope>
    <source>
        <strain evidence="2 3">DSM 21039</strain>
    </source>
</reference>
<dbReference type="STRING" id="573321.SAMN04488505_103379"/>